<dbReference type="EMBL" id="FNXB01000072">
    <property type="protein sequence ID" value="SEI20535.1"/>
    <property type="molecule type" value="Genomic_DNA"/>
</dbReference>
<accession>A0A1H8W910</accession>
<protein>
    <submittedName>
        <fullName evidence="1">Uncharacterized protein</fullName>
    </submittedName>
</protein>
<dbReference type="Proteomes" id="UP000198939">
    <property type="component" value="Unassembled WGS sequence"/>
</dbReference>
<sequence length="95" mass="10545">MLDHSAGDRRDSTAASFILRCMKLTEERGAYHVLALRLRENDAEFRATASLKELHDYQLLRDSANRAFAHERKPAGAAFSNLIIPSIGCSLRAAS</sequence>
<dbReference type="AlphaFoldDB" id="A0A1H8W910"/>
<evidence type="ECO:0000313" key="1">
    <source>
        <dbReference type="EMBL" id="SEI20535.1"/>
    </source>
</evidence>
<dbReference type="EMBL" id="FOCV01000058">
    <property type="protein sequence ID" value="SEP24109.1"/>
    <property type="molecule type" value="Genomic_DNA"/>
</dbReference>
<evidence type="ECO:0000313" key="2">
    <source>
        <dbReference type="EMBL" id="SEP24109.1"/>
    </source>
</evidence>
<dbReference type="Proteomes" id="UP000183063">
    <property type="component" value="Unassembled WGS sequence"/>
</dbReference>
<evidence type="ECO:0000313" key="3">
    <source>
        <dbReference type="Proteomes" id="UP000183063"/>
    </source>
</evidence>
<keyword evidence="4" id="KW-1185">Reference proteome</keyword>
<reference evidence="2 4" key="2">
    <citation type="submission" date="2016-10" db="EMBL/GenBank/DDBJ databases">
        <authorList>
            <person name="Varghese N."/>
            <person name="Submissions S."/>
        </authorList>
    </citation>
    <scope>NUCLEOTIDE SEQUENCE [LARGE SCALE GENOMIC DNA]</scope>
    <source>
        <strain evidence="2 4">CGMCC 1.7071</strain>
    </source>
</reference>
<organism evidence="1 3">
    <name type="scientific">Rhizobium tibeticum</name>
    <dbReference type="NCBI Taxonomy" id="501024"/>
    <lineage>
        <taxon>Bacteria</taxon>
        <taxon>Pseudomonadati</taxon>
        <taxon>Pseudomonadota</taxon>
        <taxon>Alphaproteobacteria</taxon>
        <taxon>Hyphomicrobiales</taxon>
        <taxon>Rhizobiaceae</taxon>
        <taxon>Rhizobium/Agrobacterium group</taxon>
        <taxon>Rhizobium</taxon>
    </lineage>
</organism>
<gene>
    <name evidence="1" type="ORF">RTCCBAU85039_6412</name>
    <name evidence="2" type="ORF">SAMN05216228_105813</name>
</gene>
<reference evidence="3" key="3">
    <citation type="submission" date="2016-10" db="EMBL/GenBank/DDBJ databases">
        <authorList>
            <person name="Wibberg D."/>
        </authorList>
    </citation>
    <scope>NUCLEOTIDE SEQUENCE [LARGE SCALE GENOMIC DNA]</scope>
</reference>
<evidence type="ECO:0000313" key="4">
    <source>
        <dbReference type="Proteomes" id="UP000198939"/>
    </source>
</evidence>
<proteinExistence type="predicted"/>
<reference evidence="1" key="1">
    <citation type="submission" date="2016-10" db="EMBL/GenBank/DDBJ databases">
        <authorList>
            <person name="de Groot N.N."/>
        </authorList>
    </citation>
    <scope>NUCLEOTIDE SEQUENCE [LARGE SCALE GENOMIC DNA]</scope>
    <source>
        <strain evidence="1">CCBAU85039</strain>
    </source>
</reference>
<name>A0A1H8W910_9HYPH</name>